<organism evidence="1 2">
    <name type="scientific">Leptospira interrogans serogroup Icterohaemorrhagiae serovar copenhageni (strain Fiocruz L1-130)</name>
    <dbReference type="NCBI Taxonomy" id="267671"/>
    <lineage>
        <taxon>Bacteria</taxon>
        <taxon>Pseudomonadati</taxon>
        <taxon>Spirochaetota</taxon>
        <taxon>Spirochaetia</taxon>
        <taxon>Leptospirales</taxon>
        <taxon>Leptospiraceae</taxon>
        <taxon>Leptospira</taxon>
    </lineage>
</organism>
<dbReference type="HOGENOM" id="CLU_137908_2_0_12"/>
<dbReference type="EMBL" id="AE016823">
    <property type="protein sequence ID" value="AAS71393.1"/>
    <property type="molecule type" value="Genomic_DNA"/>
</dbReference>
<dbReference type="Pfam" id="PF09969">
    <property type="entry name" value="DUF2203"/>
    <property type="match status" value="1"/>
</dbReference>
<protein>
    <recommendedName>
        <fullName evidence="3">DUF2203 family protein</fullName>
    </recommendedName>
</protein>
<gene>
    <name evidence="1" type="ordered locus">LIC_12840</name>
</gene>
<dbReference type="PIRSF" id="PIRSF016498">
    <property type="entry name" value="UCP016498"/>
    <property type="match status" value="1"/>
</dbReference>
<evidence type="ECO:0008006" key="3">
    <source>
        <dbReference type="Google" id="ProtNLM"/>
    </source>
</evidence>
<dbReference type="Proteomes" id="UP000007037">
    <property type="component" value="Chromosome I"/>
</dbReference>
<dbReference type="KEGG" id="lic:LIC_12840"/>
<evidence type="ECO:0000313" key="1">
    <source>
        <dbReference type="EMBL" id="AAS71393.1"/>
    </source>
</evidence>
<proteinExistence type="predicted"/>
<dbReference type="InterPro" id="IPR018699">
    <property type="entry name" value="DUF2203"/>
</dbReference>
<dbReference type="AlphaFoldDB" id="Q72NJ4"/>
<sequence>MSFFRTGFLIFLERKLWTYQEARKILPIVKEITEKYYSYVSELAVQLRDKILPENEMENKEEEIRKLILEWSSKIQEFGIEVKGLWLIDFDNGNGYYCWHLGEEDLLYEHGYEEGFAGRKQIDKDQKDGEHQ</sequence>
<accession>Q72NJ4</accession>
<evidence type="ECO:0000313" key="2">
    <source>
        <dbReference type="Proteomes" id="UP000007037"/>
    </source>
</evidence>
<reference evidence="1 2" key="1">
    <citation type="journal article" date="2004" name="J. Bacteriol.">
        <title>Comparative genomics of two Leptospira interrogans serovars reveals novel insights into physiology and pathogenesis.</title>
        <authorList>
            <person name="Nascimento A.L."/>
            <person name="Ko A.I."/>
            <person name="Martins E.A."/>
            <person name="Monteiro-Vitorello C.B."/>
            <person name="Ho P.L."/>
            <person name="Haake D.A."/>
            <person name="Verjovski-Almeida S."/>
            <person name="Hartskeerl R.A."/>
            <person name="Marques M.V."/>
            <person name="Oliveira M.C."/>
            <person name="Menck C.F."/>
            <person name="Leite L.C."/>
            <person name="Carrer H."/>
            <person name="Coutinho L.L."/>
            <person name="Degrave W.M."/>
            <person name="Dellagostin O.A."/>
            <person name="El-Dorry H."/>
            <person name="Ferro E.S."/>
            <person name="Ferro M.I."/>
            <person name="Furlan L.R."/>
            <person name="Gamberini M."/>
            <person name="Giglioti E.A."/>
            <person name="Goes-Neto A."/>
            <person name="Goldman G.H."/>
            <person name="Goldman M.H."/>
            <person name="Harakava R."/>
            <person name="Jeronimo S.M."/>
            <person name="Junqueira-De-Azevedo I.L."/>
            <person name="Kimura E.T."/>
            <person name="Kuramae E.E."/>
            <person name="Lemos E.G."/>
            <person name="Lemos M.V."/>
            <person name="Marino C.L."/>
            <person name="Nunes L.R."/>
            <person name="De Oliveira R.C."/>
            <person name="Pereira G.G."/>
            <person name="Reis M.S."/>
            <person name="Schriefer A."/>
            <person name="Siqueira W.J."/>
            <person name="Sommer P."/>
            <person name="Tsai S.M."/>
            <person name="Simpson A.J."/>
            <person name="Ferro J.A."/>
            <person name="Camargo L.E."/>
            <person name="Kitajima J.P."/>
            <person name="Setubal J.C."/>
            <person name="Van Sluys M.A."/>
        </authorList>
    </citation>
    <scope>NUCLEOTIDE SEQUENCE [LARGE SCALE GENOMIC DNA]</scope>
    <source>
        <strain evidence="1 2">Fiocruz L1-130</strain>
    </source>
</reference>
<name>Q72NJ4_LEPIC</name>